<dbReference type="RefSeq" id="WP_094118448.1">
    <property type="nucleotide sequence ID" value="NZ_CP023009.1"/>
</dbReference>
<evidence type="ECO:0000313" key="1">
    <source>
        <dbReference type="EMBL" id="AXW87797.1"/>
    </source>
</evidence>
<dbReference type="EMBL" id="CP023009">
    <property type="protein sequence ID" value="AXW87797.1"/>
    <property type="molecule type" value="Genomic_DNA"/>
</dbReference>
<proteinExistence type="predicted"/>
<organism evidence="1 2">
    <name type="scientific">Lonsdalea britannica</name>
    <dbReference type="NCBI Taxonomy" id="1082704"/>
    <lineage>
        <taxon>Bacteria</taxon>
        <taxon>Pseudomonadati</taxon>
        <taxon>Pseudomonadota</taxon>
        <taxon>Gammaproteobacteria</taxon>
        <taxon>Enterobacterales</taxon>
        <taxon>Pectobacteriaceae</taxon>
        <taxon>Lonsdalea</taxon>
    </lineage>
</organism>
<sequence>MSKMNFEQREIRRAMTGRKYVSDINHPAEIAVTVFDVRKAGRGLSVLFHIGQTSDYLGLREFLRRYPHMIED</sequence>
<reference evidence="1 2" key="1">
    <citation type="submission" date="2017-08" db="EMBL/GenBank/DDBJ databases">
        <title>Comparative genomics of bacteria isolated from necrotic lesions of AOD affected trees.</title>
        <authorList>
            <person name="Doonan J."/>
            <person name="Denman S."/>
            <person name="McDonald J.E."/>
        </authorList>
    </citation>
    <scope>NUCLEOTIDE SEQUENCE [LARGE SCALE GENOMIC DNA]</scope>
    <source>
        <strain evidence="1 2">477</strain>
    </source>
</reference>
<name>A0AAD0SHF3_9GAMM</name>
<gene>
    <name evidence="1" type="ORF">CKQ53_13005</name>
</gene>
<dbReference type="Proteomes" id="UP000263881">
    <property type="component" value="Chromosome"/>
</dbReference>
<dbReference type="KEGG" id="lbq:CKQ53_13005"/>
<dbReference type="AlphaFoldDB" id="A0AAD0SHF3"/>
<evidence type="ECO:0000313" key="2">
    <source>
        <dbReference type="Proteomes" id="UP000263881"/>
    </source>
</evidence>
<accession>A0AAD0SHF3</accession>
<keyword evidence="2" id="KW-1185">Reference proteome</keyword>
<protein>
    <submittedName>
        <fullName evidence="1">Uncharacterized protein</fullName>
    </submittedName>
</protein>